<reference evidence="3" key="1">
    <citation type="submission" date="2018-05" db="EMBL/GenBank/DDBJ databases">
        <title>Draft genome of Mucuna pruriens seed.</title>
        <authorList>
            <person name="Nnadi N.E."/>
            <person name="Vos R."/>
            <person name="Hasami M.H."/>
            <person name="Devisetty U.K."/>
            <person name="Aguiy J.C."/>
        </authorList>
    </citation>
    <scope>NUCLEOTIDE SEQUENCE [LARGE SCALE GENOMIC DNA]</scope>
    <source>
        <strain evidence="3">JCA_2017</strain>
    </source>
</reference>
<feature type="region of interest" description="Disordered" evidence="2">
    <location>
        <begin position="1"/>
        <end position="31"/>
    </location>
</feature>
<sequence length="207" mass="24008">MNLLEGHPQNEKEGIQVTRDTAVRSEKQQNEADTESHTIWAFPHSILSPYHSKSCLFIPLLFSLTFLSYYPPTLKRPSHTPRPLCFGTWSDSSITYSITSMQEDKKMKVKKGFLAVQVGLEDEDEAASSSQRFVIPISYLYHPLFKRLLDKAREVYGYHTDGPLKLPCSVDDFLHLRWRIEKESSPHQHHHNHSHHRLPHALHFHSC</sequence>
<dbReference type="PANTHER" id="PTHR31374:SF364">
    <property type="entry name" value="AUXIN-RESPONSIVE PROTEIN"/>
    <property type="match status" value="1"/>
</dbReference>
<dbReference type="GO" id="GO:0009733">
    <property type="term" value="P:response to auxin"/>
    <property type="evidence" value="ECO:0007669"/>
    <property type="project" value="InterPro"/>
</dbReference>
<evidence type="ECO:0000256" key="1">
    <source>
        <dbReference type="ARBA" id="ARBA00006974"/>
    </source>
</evidence>
<dbReference type="Proteomes" id="UP000257109">
    <property type="component" value="Unassembled WGS sequence"/>
</dbReference>
<feature type="non-terminal residue" evidence="3">
    <location>
        <position position="1"/>
    </location>
</feature>
<dbReference type="InterPro" id="IPR003676">
    <property type="entry name" value="SAUR_fam"/>
</dbReference>
<keyword evidence="4" id="KW-1185">Reference proteome</keyword>
<evidence type="ECO:0000313" key="3">
    <source>
        <dbReference type="EMBL" id="RDX76601.1"/>
    </source>
</evidence>
<protein>
    <submittedName>
        <fullName evidence="3">Auxin-responsive protein SAUR32</fullName>
    </submittedName>
</protein>
<dbReference type="EMBL" id="QJKJ01009441">
    <property type="protein sequence ID" value="RDX76601.1"/>
    <property type="molecule type" value="Genomic_DNA"/>
</dbReference>
<organism evidence="3 4">
    <name type="scientific">Mucuna pruriens</name>
    <name type="common">Velvet bean</name>
    <name type="synonym">Dolichos pruriens</name>
    <dbReference type="NCBI Taxonomy" id="157652"/>
    <lineage>
        <taxon>Eukaryota</taxon>
        <taxon>Viridiplantae</taxon>
        <taxon>Streptophyta</taxon>
        <taxon>Embryophyta</taxon>
        <taxon>Tracheophyta</taxon>
        <taxon>Spermatophyta</taxon>
        <taxon>Magnoliopsida</taxon>
        <taxon>eudicotyledons</taxon>
        <taxon>Gunneridae</taxon>
        <taxon>Pentapetalae</taxon>
        <taxon>rosids</taxon>
        <taxon>fabids</taxon>
        <taxon>Fabales</taxon>
        <taxon>Fabaceae</taxon>
        <taxon>Papilionoideae</taxon>
        <taxon>50 kb inversion clade</taxon>
        <taxon>NPAAA clade</taxon>
        <taxon>indigoferoid/millettioid clade</taxon>
        <taxon>Phaseoleae</taxon>
        <taxon>Mucuna</taxon>
    </lineage>
</organism>
<gene>
    <name evidence="3" type="primary">SAUR32</name>
    <name evidence="3" type="ORF">CR513_43376</name>
</gene>
<evidence type="ECO:0000313" key="4">
    <source>
        <dbReference type="Proteomes" id="UP000257109"/>
    </source>
</evidence>
<proteinExistence type="inferred from homology"/>
<comment type="caution">
    <text evidence="3">The sequence shown here is derived from an EMBL/GenBank/DDBJ whole genome shotgun (WGS) entry which is preliminary data.</text>
</comment>
<comment type="similarity">
    <text evidence="1">Belongs to the ARG7 family.</text>
</comment>
<dbReference type="PANTHER" id="PTHR31374">
    <property type="entry name" value="AUXIN-INDUCED PROTEIN-LIKE-RELATED"/>
    <property type="match status" value="1"/>
</dbReference>
<name>A0A371FE72_MUCPR</name>
<dbReference type="AlphaFoldDB" id="A0A371FE72"/>
<feature type="compositionally biased region" description="Basic and acidic residues" evidence="2">
    <location>
        <begin position="21"/>
        <end position="31"/>
    </location>
</feature>
<dbReference type="OrthoDB" id="1887717at2759"/>
<evidence type="ECO:0000256" key="2">
    <source>
        <dbReference type="SAM" id="MobiDB-lite"/>
    </source>
</evidence>
<accession>A0A371FE72</accession>
<dbReference type="Pfam" id="PF02519">
    <property type="entry name" value="Auxin_inducible"/>
    <property type="match status" value="1"/>
</dbReference>
<dbReference type="STRING" id="157652.A0A371FE72"/>